<evidence type="ECO:0000313" key="9">
    <source>
        <dbReference type="EMBL" id="CAH1802158.1"/>
    </source>
</evidence>
<keyword evidence="10" id="KW-1185">Reference proteome</keyword>
<dbReference type="GO" id="GO:0006805">
    <property type="term" value="P:xenobiotic metabolic process"/>
    <property type="evidence" value="ECO:0007669"/>
    <property type="project" value="TreeGrafter"/>
</dbReference>
<evidence type="ECO:0000256" key="1">
    <source>
        <dbReference type="ARBA" id="ARBA00004370"/>
    </source>
</evidence>
<dbReference type="GO" id="GO:0020037">
    <property type="term" value="F:heme binding"/>
    <property type="evidence" value="ECO:0007669"/>
    <property type="project" value="InterPro"/>
</dbReference>
<proteinExistence type="inferred from homology"/>
<accession>A0A8J1TL58</accession>
<dbReference type="GO" id="GO:0016712">
    <property type="term" value="F:oxidoreductase activity, acting on paired donors, with incorporation or reduction of molecular oxygen, reduced flavin or flavoprotein as one donor, and incorporation of one atom of oxygen"/>
    <property type="evidence" value="ECO:0007669"/>
    <property type="project" value="TreeGrafter"/>
</dbReference>
<feature type="binding site" description="axial binding residue" evidence="7">
    <location>
        <position position="449"/>
    </location>
    <ligand>
        <name>heme</name>
        <dbReference type="ChEBI" id="CHEBI:30413"/>
    </ligand>
    <ligandPart>
        <name>Fe</name>
        <dbReference type="ChEBI" id="CHEBI:18248"/>
    </ligandPart>
</feature>
<comment type="caution">
    <text evidence="9">The sequence shown here is derived from an EMBL/GenBank/DDBJ whole genome shotgun (WGS) entry which is preliminary data.</text>
</comment>
<sequence length="546" mass="63008">MAIAVYLLERCTEKLNVHLTALLILVTSILIYALRRRDFSLPPGPTGLPILGNILQMIPDVHVKLSEMGKKYGDVFTVHLGPVPVVVLNSYEAIREAFVHRGSGFSGRPQTFMVDLIKEGRGLGMAQGNHWKEQRKFTLGMFRQYGFQNWDSTMESKIHDELENFIGELQLKENQPFDVHFLMGSAVSNITCNVIFGRRFEYTDSEFLYYLKLIDDDFKHYARTVFVNAFPCLRHLPGDLFWYTKTINHFQKVKDFVGRIITQHIERYDENNITDFIDAYIKQMRQEEQKNNSDTSFTLPQLQDLIWDLFLGGSETTTTTLRWALAYMIRHPDVQEKVYREISMNIGTEQPSFEHRRHLPYTEAVLAEIQRLANIFPLAVPHATTDDVEFRGYVIPKGTMVFPNIYNQHMDEDVWENAQEFNPMRFIDGDGQYYTPKQYIPFGIGKRVCPGETMARMQLFLFFTTMIQQFVFTSPNRGGDGPSLKGHMGITISPEDFDICATRRVPNASQSDIKLPFDTDMTNFDALADDECYLPVGKIESEARHD</sequence>
<protein>
    <submittedName>
        <fullName evidence="9">Uncharacterized protein</fullName>
    </submittedName>
</protein>
<dbReference type="InterPro" id="IPR036396">
    <property type="entry name" value="Cyt_P450_sf"/>
</dbReference>
<dbReference type="GO" id="GO:0006082">
    <property type="term" value="P:organic acid metabolic process"/>
    <property type="evidence" value="ECO:0007669"/>
    <property type="project" value="TreeGrafter"/>
</dbReference>
<dbReference type="FunFam" id="1.10.630.10:FF:000004">
    <property type="entry name" value="cytochrome P450 2D15 isoform X1"/>
    <property type="match status" value="1"/>
</dbReference>
<comment type="cofactor">
    <cofactor evidence="7">
        <name>heme</name>
        <dbReference type="ChEBI" id="CHEBI:30413"/>
    </cofactor>
</comment>
<evidence type="ECO:0000256" key="3">
    <source>
        <dbReference type="ARBA" id="ARBA00022723"/>
    </source>
</evidence>
<dbReference type="EMBL" id="CAIIXF020000012">
    <property type="protein sequence ID" value="CAH1802158.1"/>
    <property type="molecule type" value="Genomic_DNA"/>
</dbReference>
<keyword evidence="8" id="KW-0503">Monooxygenase</keyword>
<dbReference type="Pfam" id="PF00067">
    <property type="entry name" value="p450"/>
    <property type="match status" value="1"/>
</dbReference>
<organism evidence="9 10">
    <name type="scientific">Owenia fusiformis</name>
    <name type="common">Polychaete worm</name>
    <dbReference type="NCBI Taxonomy" id="6347"/>
    <lineage>
        <taxon>Eukaryota</taxon>
        <taxon>Metazoa</taxon>
        <taxon>Spiralia</taxon>
        <taxon>Lophotrochozoa</taxon>
        <taxon>Annelida</taxon>
        <taxon>Polychaeta</taxon>
        <taxon>Sedentaria</taxon>
        <taxon>Canalipalpata</taxon>
        <taxon>Sabellida</taxon>
        <taxon>Oweniida</taxon>
        <taxon>Oweniidae</taxon>
        <taxon>Owenia</taxon>
    </lineage>
</organism>
<dbReference type="Gene3D" id="1.10.630.10">
    <property type="entry name" value="Cytochrome P450"/>
    <property type="match status" value="1"/>
</dbReference>
<keyword evidence="7 8" id="KW-0349">Heme</keyword>
<dbReference type="GO" id="GO:0005506">
    <property type="term" value="F:iron ion binding"/>
    <property type="evidence" value="ECO:0007669"/>
    <property type="project" value="InterPro"/>
</dbReference>
<dbReference type="GO" id="GO:0005737">
    <property type="term" value="C:cytoplasm"/>
    <property type="evidence" value="ECO:0007669"/>
    <property type="project" value="TreeGrafter"/>
</dbReference>
<dbReference type="GO" id="GO:0008395">
    <property type="term" value="F:steroid hydroxylase activity"/>
    <property type="evidence" value="ECO:0007669"/>
    <property type="project" value="TreeGrafter"/>
</dbReference>
<dbReference type="InterPro" id="IPR017972">
    <property type="entry name" value="Cyt_P450_CS"/>
</dbReference>
<evidence type="ECO:0000256" key="5">
    <source>
        <dbReference type="ARBA" id="ARBA00023004"/>
    </source>
</evidence>
<dbReference type="InterPro" id="IPR002401">
    <property type="entry name" value="Cyt_P450_E_grp-I"/>
</dbReference>
<dbReference type="PROSITE" id="PS00086">
    <property type="entry name" value="CYTOCHROME_P450"/>
    <property type="match status" value="1"/>
</dbReference>
<dbReference type="OrthoDB" id="2789670at2759"/>
<evidence type="ECO:0000256" key="4">
    <source>
        <dbReference type="ARBA" id="ARBA00023002"/>
    </source>
</evidence>
<dbReference type="PRINTS" id="PR00463">
    <property type="entry name" value="EP450I"/>
</dbReference>
<dbReference type="Proteomes" id="UP000749559">
    <property type="component" value="Unassembled WGS sequence"/>
</dbReference>
<evidence type="ECO:0000256" key="2">
    <source>
        <dbReference type="ARBA" id="ARBA00010617"/>
    </source>
</evidence>
<comment type="similarity">
    <text evidence="2 8">Belongs to the cytochrome P450 family.</text>
</comment>
<keyword evidence="4 8" id="KW-0560">Oxidoreductase</keyword>
<evidence type="ECO:0000256" key="6">
    <source>
        <dbReference type="ARBA" id="ARBA00023136"/>
    </source>
</evidence>
<keyword evidence="3 7" id="KW-0479">Metal-binding</keyword>
<dbReference type="SUPFAM" id="SSF48264">
    <property type="entry name" value="Cytochrome P450"/>
    <property type="match status" value="1"/>
</dbReference>
<evidence type="ECO:0000256" key="7">
    <source>
        <dbReference type="PIRSR" id="PIRSR602401-1"/>
    </source>
</evidence>
<evidence type="ECO:0000256" key="8">
    <source>
        <dbReference type="RuleBase" id="RU000461"/>
    </source>
</evidence>
<reference evidence="9" key="1">
    <citation type="submission" date="2022-03" db="EMBL/GenBank/DDBJ databases">
        <authorList>
            <person name="Martin C."/>
        </authorList>
    </citation>
    <scope>NUCLEOTIDE SEQUENCE</scope>
</reference>
<keyword evidence="5 7" id="KW-0408">Iron</keyword>
<name>A0A8J1TL58_OWEFU</name>
<dbReference type="InterPro" id="IPR050182">
    <property type="entry name" value="Cytochrome_P450_fam2"/>
</dbReference>
<keyword evidence="6" id="KW-0472">Membrane</keyword>
<dbReference type="AlphaFoldDB" id="A0A8J1TL58"/>
<dbReference type="PANTHER" id="PTHR24300">
    <property type="entry name" value="CYTOCHROME P450 508A4-RELATED"/>
    <property type="match status" value="1"/>
</dbReference>
<gene>
    <name evidence="9" type="ORF">OFUS_LOCUS25870</name>
</gene>
<evidence type="ECO:0000313" key="10">
    <source>
        <dbReference type="Proteomes" id="UP000749559"/>
    </source>
</evidence>
<comment type="subcellular location">
    <subcellularLocation>
        <location evidence="1">Membrane</location>
    </subcellularLocation>
</comment>
<dbReference type="InterPro" id="IPR001128">
    <property type="entry name" value="Cyt_P450"/>
</dbReference>
<dbReference type="PANTHER" id="PTHR24300:SF403">
    <property type="entry name" value="CYTOCHROME P450 306A1"/>
    <property type="match status" value="1"/>
</dbReference>
<dbReference type="GO" id="GO:0016020">
    <property type="term" value="C:membrane"/>
    <property type="evidence" value="ECO:0007669"/>
    <property type="project" value="UniProtKB-SubCell"/>
</dbReference>
<dbReference type="PRINTS" id="PR00385">
    <property type="entry name" value="P450"/>
</dbReference>